<dbReference type="Pfam" id="PF08386">
    <property type="entry name" value="Abhydrolase_4"/>
    <property type="match status" value="1"/>
</dbReference>
<evidence type="ECO:0000256" key="5">
    <source>
        <dbReference type="SAM" id="SignalP"/>
    </source>
</evidence>
<evidence type="ECO:0000313" key="8">
    <source>
        <dbReference type="Proteomes" id="UP001166784"/>
    </source>
</evidence>
<keyword evidence="2 5" id="KW-0732">Signal</keyword>
<evidence type="ECO:0000256" key="3">
    <source>
        <dbReference type="ARBA" id="ARBA00022801"/>
    </source>
</evidence>
<evidence type="ECO:0000256" key="4">
    <source>
        <dbReference type="SAM" id="MobiDB-lite"/>
    </source>
</evidence>
<dbReference type="PANTHER" id="PTHR43248">
    <property type="entry name" value="2-SUCCINYL-6-HYDROXY-2,4-CYCLOHEXADIENE-1-CARBOXYLATE SYNTHASE"/>
    <property type="match status" value="1"/>
</dbReference>
<dbReference type="SUPFAM" id="SSF53474">
    <property type="entry name" value="alpha/beta-Hydrolases"/>
    <property type="match status" value="1"/>
</dbReference>
<dbReference type="PANTHER" id="PTHR43248:SF29">
    <property type="entry name" value="TRIPEPTIDYL AMINOPEPTIDASE"/>
    <property type="match status" value="1"/>
</dbReference>
<dbReference type="Proteomes" id="UP001166784">
    <property type="component" value="Unassembled WGS sequence"/>
</dbReference>
<evidence type="ECO:0000256" key="2">
    <source>
        <dbReference type="ARBA" id="ARBA00022729"/>
    </source>
</evidence>
<feature type="region of interest" description="Disordered" evidence="4">
    <location>
        <begin position="512"/>
        <end position="534"/>
    </location>
</feature>
<feature type="chain" id="PRO_5046624708" evidence="5">
    <location>
        <begin position="23"/>
        <end position="534"/>
    </location>
</feature>
<feature type="domain" description="Peptidase S33 tripeptidyl aminopeptidase-like C-terminal" evidence="6">
    <location>
        <begin position="421"/>
        <end position="515"/>
    </location>
</feature>
<keyword evidence="8" id="KW-1185">Reference proteome</keyword>
<evidence type="ECO:0000256" key="1">
    <source>
        <dbReference type="ARBA" id="ARBA00010088"/>
    </source>
</evidence>
<feature type="region of interest" description="Disordered" evidence="4">
    <location>
        <begin position="168"/>
        <end position="192"/>
    </location>
</feature>
<organism evidence="7 8">
    <name type="scientific">Streptomyces marispadix</name>
    <dbReference type="NCBI Taxonomy" id="2922868"/>
    <lineage>
        <taxon>Bacteria</taxon>
        <taxon>Bacillati</taxon>
        <taxon>Actinomycetota</taxon>
        <taxon>Actinomycetes</taxon>
        <taxon>Kitasatosporales</taxon>
        <taxon>Streptomycetaceae</taxon>
        <taxon>Streptomyces</taxon>
    </lineage>
</organism>
<accession>A0ABS9T3G2</accession>
<name>A0ABS9T3G2_9ACTN</name>
<keyword evidence="3 7" id="KW-0378">Hydrolase</keyword>
<feature type="signal peptide" evidence="5">
    <location>
        <begin position="1"/>
        <end position="22"/>
    </location>
</feature>
<dbReference type="InterPro" id="IPR051601">
    <property type="entry name" value="Serine_prot/Carboxylest_S33"/>
</dbReference>
<comment type="similarity">
    <text evidence="1">Belongs to the peptidase S33 family.</text>
</comment>
<evidence type="ECO:0000259" key="6">
    <source>
        <dbReference type="Pfam" id="PF08386"/>
    </source>
</evidence>
<comment type="caution">
    <text evidence="7">The sequence shown here is derived from an EMBL/GenBank/DDBJ whole genome shotgun (WGS) entry which is preliminary data.</text>
</comment>
<dbReference type="EMBL" id="JAKWJU010000002">
    <property type="protein sequence ID" value="MCH6163083.1"/>
    <property type="molecule type" value="Genomic_DNA"/>
</dbReference>
<evidence type="ECO:0000313" key="7">
    <source>
        <dbReference type="EMBL" id="MCH6163083.1"/>
    </source>
</evidence>
<dbReference type="Gene3D" id="3.40.50.1820">
    <property type="entry name" value="alpha/beta hydrolase"/>
    <property type="match status" value="1"/>
</dbReference>
<reference evidence="7" key="1">
    <citation type="submission" date="2022-03" db="EMBL/GenBank/DDBJ databases">
        <authorList>
            <person name="Santos J.D.N."/>
            <person name="Kallscheuer N."/>
            <person name="Jogler C."/>
            <person name="Lage O.M."/>
        </authorList>
    </citation>
    <scope>NUCLEOTIDE SEQUENCE</scope>
    <source>
        <strain evidence="7">M600PL45_2</strain>
    </source>
</reference>
<feature type="compositionally biased region" description="Basic and acidic residues" evidence="4">
    <location>
        <begin position="176"/>
        <end position="192"/>
    </location>
</feature>
<sequence>MRRAVLATTAVMMAATLTGGWAAQRADIRPEGGGKTGKAGRTQKAGETAAEARGAELAARRAAEKGIDWKDCGNDSPLQCGIVTVPVDYAEPDGRTIGIAVDRYPSGGTKEQRQGSLLLNPGGPGAPGGDVPLSTARKPVWKKVTAAYDLIGFDPRGVGFSAPVSCVDPQQHAKAPRPDPVPHSEADKQQAHERARNYAQGCKDRTGDLLRHIDTPDTARDMDVIRAALGEKKLNYLGYSYGTYLGAVYGTLFPGHVRRMVLDSVVNPSNVWYENHRAQVPAFERRFGEWKEWVARHDGTFHLGGTADEVGERLEKLMAQARREPIGGKAGPYELTQMFMMTMYSDGNWVPDTTAWSEYEAGRPDGLVEKATGGPMSENFTAAYTAVDCNDAPWPRDPERWDRDAERQHERHPFLAWFSQRMNLPCASWPEPSRTPVDVRTREGLPPVLIVQNEGDAATPVEGAAELHRRFRDSGMITVRGEGQHIASDTPNPCVNSRVDGYLLRGDLADRDVSCAAPPQPEPPGAHRPAAAGR</sequence>
<protein>
    <submittedName>
        <fullName evidence="7">Alpha/beta hydrolase</fullName>
    </submittedName>
</protein>
<dbReference type="InterPro" id="IPR013595">
    <property type="entry name" value="Pept_S33_TAP-like_C"/>
</dbReference>
<dbReference type="GO" id="GO:0016787">
    <property type="term" value="F:hydrolase activity"/>
    <property type="evidence" value="ECO:0007669"/>
    <property type="project" value="UniProtKB-KW"/>
</dbReference>
<proteinExistence type="inferred from homology"/>
<dbReference type="InterPro" id="IPR029058">
    <property type="entry name" value="AB_hydrolase_fold"/>
</dbReference>
<feature type="region of interest" description="Disordered" evidence="4">
    <location>
        <begin position="26"/>
        <end position="47"/>
    </location>
</feature>
<reference evidence="7" key="2">
    <citation type="journal article" date="2023" name="Int. J. Syst. Evol. Microbiol.">
        <title>Streptomyces marispadix sp. nov., isolated from marine beach sediment of the Northern Coast of Portugal.</title>
        <authorList>
            <person name="dos Santos J.D.N."/>
            <person name="Vitorino I.R."/>
            <person name="Kallscheuer N."/>
            <person name="Srivastava A."/>
            <person name="Krautwurst S."/>
            <person name="Marz M."/>
            <person name="Jogler C."/>
            <person name="Lobo Da Cunha A."/>
            <person name="Catita J."/>
            <person name="Goncalves H."/>
            <person name="Gonzalez I."/>
            <person name="Reyes F."/>
            <person name="Lage O.M."/>
        </authorList>
    </citation>
    <scope>NUCLEOTIDE SEQUENCE</scope>
    <source>
        <strain evidence="7">M600PL45_2</strain>
    </source>
</reference>
<gene>
    <name evidence="7" type="ORF">MMA15_22635</name>
</gene>